<proteinExistence type="inferred from homology"/>
<accession>A0A7S2T4R2</accession>
<dbReference type="InterPro" id="IPR005045">
    <property type="entry name" value="CDC50/LEM3_fam"/>
</dbReference>
<dbReference type="EMBL" id="HBHL01009020">
    <property type="protein sequence ID" value="CAD9717136.1"/>
    <property type="molecule type" value="Transcribed_RNA"/>
</dbReference>
<dbReference type="PANTHER" id="PTHR10926:SF0">
    <property type="entry name" value="CDC50, ISOFORM A"/>
    <property type="match status" value="1"/>
</dbReference>
<evidence type="ECO:0008006" key="9">
    <source>
        <dbReference type="Google" id="ProtNLM"/>
    </source>
</evidence>
<evidence type="ECO:0000256" key="5">
    <source>
        <dbReference type="ARBA" id="ARBA00023136"/>
    </source>
</evidence>
<comment type="subcellular location">
    <subcellularLocation>
        <location evidence="1">Membrane</location>
        <topology evidence="1">Multi-pass membrane protein</topology>
    </subcellularLocation>
</comment>
<dbReference type="GO" id="GO:0005794">
    <property type="term" value="C:Golgi apparatus"/>
    <property type="evidence" value="ECO:0007669"/>
    <property type="project" value="TreeGrafter"/>
</dbReference>
<feature type="transmembrane region" description="Helical" evidence="6">
    <location>
        <begin position="390"/>
        <end position="416"/>
    </location>
</feature>
<dbReference type="AlphaFoldDB" id="A0A7S2T4R2"/>
<gene>
    <name evidence="7" type="ORF">CPRI1469_LOCUS5996</name>
    <name evidence="8" type="ORF">CPRI1469_LOCUS5997</name>
</gene>
<dbReference type="EMBL" id="HBHL01009021">
    <property type="protein sequence ID" value="CAD9717137.1"/>
    <property type="molecule type" value="Transcribed_RNA"/>
</dbReference>
<dbReference type="PANTHER" id="PTHR10926">
    <property type="entry name" value="CELL CYCLE CONTROL PROTEIN 50"/>
    <property type="match status" value="1"/>
</dbReference>
<evidence type="ECO:0000313" key="8">
    <source>
        <dbReference type="EMBL" id="CAD9717137.1"/>
    </source>
</evidence>
<dbReference type="GO" id="GO:0005783">
    <property type="term" value="C:endoplasmic reticulum"/>
    <property type="evidence" value="ECO:0007669"/>
    <property type="project" value="TreeGrafter"/>
</dbReference>
<evidence type="ECO:0000256" key="3">
    <source>
        <dbReference type="ARBA" id="ARBA00022692"/>
    </source>
</evidence>
<name>A0A7S2T4R2_9CHLO</name>
<evidence type="ECO:0000256" key="1">
    <source>
        <dbReference type="ARBA" id="ARBA00004141"/>
    </source>
</evidence>
<evidence type="ECO:0000256" key="4">
    <source>
        <dbReference type="ARBA" id="ARBA00022989"/>
    </source>
</evidence>
<protein>
    <recommendedName>
        <fullName evidence="9">ALA-interacting subunit</fullName>
    </recommendedName>
</protein>
<evidence type="ECO:0000256" key="6">
    <source>
        <dbReference type="SAM" id="Phobius"/>
    </source>
</evidence>
<feature type="transmembrane region" description="Helical" evidence="6">
    <location>
        <begin position="115"/>
        <end position="141"/>
    </location>
</feature>
<keyword evidence="4 6" id="KW-1133">Transmembrane helix</keyword>
<evidence type="ECO:0000313" key="7">
    <source>
        <dbReference type="EMBL" id="CAD9717136.1"/>
    </source>
</evidence>
<evidence type="ECO:0000256" key="2">
    <source>
        <dbReference type="ARBA" id="ARBA00009457"/>
    </source>
</evidence>
<dbReference type="Pfam" id="PF03381">
    <property type="entry name" value="CDC50"/>
    <property type="match status" value="1"/>
</dbReference>
<keyword evidence="3 6" id="KW-0812">Transmembrane</keyword>
<keyword evidence="5 6" id="KW-0472">Membrane</keyword>
<sequence>MSGRGGGGVNEARTTMDAAKIHVAEEEARDANGATHAFNIESAEGNGHVQVAGEEGEIYPDKRGKTMFDRYYLNSGKAVPPYVGMADKSPAVTWVELFAQQQLPAWRPVITPAQVVLTLVCIGVAMLAIGIGCTVSTMGVVEQKASYSDEPPPNSLTDFTDQQKSRFLQENGGYNVTVSLPIVEDMEPPVYVYYELTKFFQNNRRYVRSVSSQQLAGIAVPLESLKTTCEPMLYVTGQPNDSYPADGLVTPCGLQAWSFFNDTFSFRKFTSQQLSANESTPLPVDSSKISWPTDASFLYGNVTAENFNVYPQYRGGGTVTKPLNEEEHFMVWMRLAAKPSFWKLWGVVNEKLEKGDTVEVNILNQYNTYEFGGTKSIVLSTNSWLGNKNYFLGVVYIAIGGIFVVVGIVFQIAYWARPRRFGDHKHLSWNKSSSLRAH</sequence>
<reference evidence="8" key="1">
    <citation type="submission" date="2021-01" db="EMBL/GenBank/DDBJ databases">
        <authorList>
            <person name="Corre E."/>
            <person name="Pelletier E."/>
            <person name="Niang G."/>
            <person name="Scheremetjew M."/>
            <person name="Finn R."/>
            <person name="Kale V."/>
            <person name="Holt S."/>
            <person name="Cochrane G."/>
            <person name="Meng A."/>
            <person name="Brown T."/>
            <person name="Cohen L."/>
        </authorList>
    </citation>
    <scope>NUCLEOTIDE SEQUENCE</scope>
    <source>
        <strain evidence="8">CCMP1205</strain>
    </source>
</reference>
<organism evidence="8">
    <name type="scientific">Chloropicon primus</name>
    <dbReference type="NCBI Taxonomy" id="1764295"/>
    <lineage>
        <taxon>Eukaryota</taxon>
        <taxon>Viridiplantae</taxon>
        <taxon>Chlorophyta</taxon>
        <taxon>Chloropicophyceae</taxon>
        <taxon>Chloropicales</taxon>
        <taxon>Chloropicaceae</taxon>
        <taxon>Chloropicon</taxon>
    </lineage>
</organism>
<comment type="similarity">
    <text evidence="2">Belongs to the CDC50/LEM3 family.</text>
</comment>
<dbReference type="GO" id="GO:0005886">
    <property type="term" value="C:plasma membrane"/>
    <property type="evidence" value="ECO:0007669"/>
    <property type="project" value="TreeGrafter"/>
</dbReference>